<dbReference type="PANTHER" id="PTHR11019">
    <property type="entry name" value="HTH-TYPE TRANSCRIPTIONAL REGULATOR NIMR"/>
    <property type="match status" value="1"/>
</dbReference>
<dbReference type="Proteomes" id="UP000272503">
    <property type="component" value="Unassembled WGS sequence"/>
</dbReference>
<dbReference type="InterPro" id="IPR018062">
    <property type="entry name" value="HTH_AraC-typ_CS"/>
</dbReference>
<keyword evidence="6" id="KW-1185">Reference proteome</keyword>
<organism evidence="5 6">
    <name type="scientific">Mycetocola tolaasinivorans</name>
    <dbReference type="NCBI Taxonomy" id="76635"/>
    <lineage>
        <taxon>Bacteria</taxon>
        <taxon>Bacillati</taxon>
        <taxon>Actinomycetota</taxon>
        <taxon>Actinomycetes</taxon>
        <taxon>Micrococcales</taxon>
        <taxon>Microbacteriaceae</taxon>
        <taxon>Mycetocola</taxon>
    </lineage>
</organism>
<dbReference type="InterPro" id="IPR018060">
    <property type="entry name" value="HTH_AraC"/>
</dbReference>
<name>A0A3L7A395_9MICO</name>
<dbReference type="PROSITE" id="PS00041">
    <property type="entry name" value="HTH_ARAC_FAMILY_1"/>
    <property type="match status" value="1"/>
</dbReference>
<sequence>MDTAGTDPAFFAEPPRESWGYAHEGHELTWVISGGATLVLDGAHFRVDPERALWIPAGLAHEVRPDPGSLLLPLYITVAEFGARETRVRSIARTPEIEEVGRVLLQPGLTTATERAAKIALLRRCVCAEAPASGPRYPADPRALGVARSLAAFPASPLSMEQWARRAAISARTLQRHFVEETGCTFGQWRTHVRMAAASDLLRAGHSVAYVAVQVGYTNPPAFSTAFGREFGMPPSALHPEPVGTR</sequence>
<evidence type="ECO:0000313" key="5">
    <source>
        <dbReference type="EMBL" id="RLP74515.1"/>
    </source>
</evidence>
<dbReference type="Gene3D" id="2.60.120.10">
    <property type="entry name" value="Jelly Rolls"/>
    <property type="match status" value="1"/>
</dbReference>
<reference evidence="5 6" key="1">
    <citation type="submission" date="2018-10" db="EMBL/GenBank/DDBJ databases">
        <authorList>
            <person name="Li J."/>
        </authorList>
    </citation>
    <scope>NUCLEOTIDE SEQUENCE [LARGE SCALE GENOMIC DNA]</scope>
    <source>
        <strain evidence="5 6">IF 016277</strain>
    </source>
</reference>
<dbReference type="EMBL" id="RCUX01000010">
    <property type="protein sequence ID" value="RLP74515.1"/>
    <property type="molecule type" value="Genomic_DNA"/>
</dbReference>
<dbReference type="PANTHER" id="PTHR11019:SF159">
    <property type="entry name" value="TRANSCRIPTIONAL REGULATOR-RELATED"/>
    <property type="match status" value="1"/>
</dbReference>
<keyword evidence="2" id="KW-0238">DNA-binding</keyword>
<evidence type="ECO:0000256" key="3">
    <source>
        <dbReference type="ARBA" id="ARBA00023163"/>
    </source>
</evidence>
<dbReference type="AlphaFoldDB" id="A0A3L7A395"/>
<dbReference type="InterPro" id="IPR014710">
    <property type="entry name" value="RmlC-like_jellyroll"/>
</dbReference>
<protein>
    <submittedName>
        <fullName evidence="5">AraC family transcriptional regulator</fullName>
    </submittedName>
</protein>
<dbReference type="GO" id="GO:0003700">
    <property type="term" value="F:DNA-binding transcription factor activity"/>
    <property type="evidence" value="ECO:0007669"/>
    <property type="project" value="InterPro"/>
</dbReference>
<keyword evidence="3" id="KW-0804">Transcription</keyword>
<evidence type="ECO:0000256" key="1">
    <source>
        <dbReference type="ARBA" id="ARBA00023015"/>
    </source>
</evidence>
<dbReference type="InterPro" id="IPR011051">
    <property type="entry name" value="RmlC_Cupin_sf"/>
</dbReference>
<evidence type="ECO:0000313" key="6">
    <source>
        <dbReference type="Proteomes" id="UP000272503"/>
    </source>
</evidence>
<evidence type="ECO:0000256" key="2">
    <source>
        <dbReference type="ARBA" id="ARBA00023125"/>
    </source>
</evidence>
<dbReference type="Pfam" id="PF12833">
    <property type="entry name" value="HTH_18"/>
    <property type="match status" value="1"/>
</dbReference>
<dbReference type="GO" id="GO:0043565">
    <property type="term" value="F:sequence-specific DNA binding"/>
    <property type="evidence" value="ECO:0007669"/>
    <property type="project" value="InterPro"/>
</dbReference>
<dbReference type="Gene3D" id="1.10.10.60">
    <property type="entry name" value="Homeodomain-like"/>
    <property type="match status" value="1"/>
</dbReference>
<comment type="caution">
    <text evidence="5">The sequence shown here is derived from an EMBL/GenBank/DDBJ whole genome shotgun (WGS) entry which is preliminary data.</text>
</comment>
<proteinExistence type="predicted"/>
<keyword evidence="1" id="KW-0805">Transcription regulation</keyword>
<gene>
    <name evidence="5" type="ORF">D9V32_12550</name>
</gene>
<feature type="domain" description="HTH araC/xylS-type" evidence="4">
    <location>
        <begin position="144"/>
        <end position="241"/>
    </location>
</feature>
<dbReference type="SMART" id="SM00342">
    <property type="entry name" value="HTH_ARAC"/>
    <property type="match status" value="1"/>
</dbReference>
<evidence type="ECO:0000259" key="4">
    <source>
        <dbReference type="PROSITE" id="PS01124"/>
    </source>
</evidence>
<dbReference type="InterPro" id="IPR009057">
    <property type="entry name" value="Homeodomain-like_sf"/>
</dbReference>
<accession>A0A3L7A395</accession>
<dbReference type="PROSITE" id="PS01124">
    <property type="entry name" value="HTH_ARAC_FAMILY_2"/>
    <property type="match status" value="1"/>
</dbReference>
<dbReference type="SUPFAM" id="SSF51182">
    <property type="entry name" value="RmlC-like cupins"/>
    <property type="match status" value="1"/>
</dbReference>
<dbReference type="SUPFAM" id="SSF46689">
    <property type="entry name" value="Homeodomain-like"/>
    <property type="match status" value="1"/>
</dbReference>